<feature type="non-terminal residue" evidence="4">
    <location>
        <position position="90"/>
    </location>
</feature>
<comment type="caution">
    <text evidence="4">The sequence shown here is derived from an EMBL/GenBank/DDBJ whole genome shotgun (WGS) entry which is preliminary data.</text>
</comment>
<evidence type="ECO:0000256" key="2">
    <source>
        <dbReference type="ARBA" id="ARBA00023002"/>
    </source>
</evidence>
<proteinExistence type="predicted"/>
<evidence type="ECO:0000256" key="1">
    <source>
        <dbReference type="ARBA" id="ARBA00022630"/>
    </source>
</evidence>
<dbReference type="Pfam" id="PF00890">
    <property type="entry name" value="FAD_binding_2"/>
    <property type="match status" value="1"/>
</dbReference>
<keyword evidence="2" id="KW-0560">Oxidoreductase</keyword>
<evidence type="ECO:0000313" key="5">
    <source>
        <dbReference type="Proteomes" id="UP000518904"/>
    </source>
</evidence>
<evidence type="ECO:0000313" key="4">
    <source>
        <dbReference type="EMBL" id="NMU81912.1"/>
    </source>
</evidence>
<accession>A0A7Y0SE90</accession>
<organism evidence="4 5">
    <name type="scientific">Vibrio parahaemolyticus</name>
    <dbReference type="NCBI Taxonomy" id="670"/>
    <lineage>
        <taxon>Bacteria</taxon>
        <taxon>Pseudomonadati</taxon>
        <taxon>Pseudomonadota</taxon>
        <taxon>Gammaproteobacteria</taxon>
        <taxon>Vibrionales</taxon>
        <taxon>Vibrionaceae</taxon>
        <taxon>Vibrio</taxon>
    </lineage>
</organism>
<feature type="non-terminal residue" evidence="4">
    <location>
        <position position="1"/>
    </location>
</feature>
<dbReference type="InterPro" id="IPR003953">
    <property type="entry name" value="FAD-dep_OxRdtase_2_FAD-bd"/>
</dbReference>
<dbReference type="AlphaFoldDB" id="A0A7Y0SE90"/>
<dbReference type="Proteomes" id="UP000518904">
    <property type="component" value="Unassembled WGS sequence"/>
</dbReference>
<feature type="domain" description="FAD-dependent oxidoreductase 2 FAD-binding" evidence="3">
    <location>
        <begin position="1"/>
        <end position="82"/>
    </location>
</feature>
<sequence length="90" mass="9544">AGYTAAIRSLQAGKKTVLINQGQSALHFSSGSIDVLAKLPDGSAVTHPFDALDALQQQAPSHPYNTVGRSTLQKGLEWFRQTLATANVPL</sequence>
<keyword evidence="1" id="KW-0285">Flavoprotein</keyword>
<reference evidence="4 5" key="1">
    <citation type="submission" date="2020-04" db="EMBL/GenBank/DDBJ databases">
        <title>Whole-genome sequencing of Vibrio spp. from China reveals different genetic environments of blaCTX-M-14 among diverse lineages.</title>
        <authorList>
            <person name="Zheng Z."/>
            <person name="Ye L."/>
            <person name="Chen S."/>
        </authorList>
    </citation>
    <scope>NUCLEOTIDE SEQUENCE [LARGE SCALE GENOMIC DNA]</scope>
    <source>
        <strain evidence="4 5">Vb0551</strain>
    </source>
</reference>
<protein>
    <submittedName>
        <fullName evidence="4">FAD-binding protein</fullName>
    </submittedName>
</protein>
<dbReference type="EMBL" id="JABCLB010000395">
    <property type="protein sequence ID" value="NMU81912.1"/>
    <property type="molecule type" value="Genomic_DNA"/>
</dbReference>
<name>A0A7Y0SE90_VIBPH</name>
<gene>
    <name evidence="4" type="ORF">HKB16_03375</name>
</gene>
<evidence type="ECO:0000259" key="3">
    <source>
        <dbReference type="Pfam" id="PF00890"/>
    </source>
</evidence>
<dbReference type="GO" id="GO:0016491">
    <property type="term" value="F:oxidoreductase activity"/>
    <property type="evidence" value="ECO:0007669"/>
    <property type="project" value="UniProtKB-KW"/>
</dbReference>